<name>A0AAV4P020_9ARAC</name>
<evidence type="ECO:0000256" key="1">
    <source>
        <dbReference type="SAM" id="MobiDB-lite"/>
    </source>
</evidence>
<reference evidence="2 3" key="1">
    <citation type="submission" date="2021-06" db="EMBL/GenBank/DDBJ databases">
        <title>Caerostris darwini draft genome.</title>
        <authorList>
            <person name="Kono N."/>
            <person name="Arakawa K."/>
        </authorList>
    </citation>
    <scope>NUCLEOTIDE SEQUENCE [LARGE SCALE GENOMIC DNA]</scope>
</reference>
<gene>
    <name evidence="2" type="ORF">CDAR_75041</name>
</gene>
<keyword evidence="3" id="KW-1185">Reference proteome</keyword>
<dbReference type="EMBL" id="BPLQ01002250">
    <property type="protein sequence ID" value="GIX90562.1"/>
    <property type="molecule type" value="Genomic_DNA"/>
</dbReference>
<proteinExistence type="predicted"/>
<comment type="caution">
    <text evidence="2">The sequence shown here is derived from an EMBL/GenBank/DDBJ whole genome shotgun (WGS) entry which is preliminary data.</text>
</comment>
<organism evidence="2 3">
    <name type="scientific">Caerostris darwini</name>
    <dbReference type="NCBI Taxonomy" id="1538125"/>
    <lineage>
        <taxon>Eukaryota</taxon>
        <taxon>Metazoa</taxon>
        <taxon>Ecdysozoa</taxon>
        <taxon>Arthropoda</taxon>
        <taxon>Chelicerata</taxon>
        <taxon>Arachnida</taxon>
        <taxon>Araneae</taxon>
        <taxon>Araneomorphae</taxon>
        <taxon>Entelegynae</taxon>
        <taxon>Araneoidea</taxon>
        <taxon>Araneidae</taxon>
        <taxon>Caerostris</taxon>
    </lineage>
</organism>
<accession>A0AAV4P020</accession>
<dbReference type="Proteomes" id="UP001054837">
    <property type="component" value="Unassembled WGS sequence"/>
</dbReference>
<feature type="region of interest" description="Disordered" evidence="1">
    <location>
        <begin position="73"/>
        <end position="126"/>
    </location>
</feature>
<sequence>MLLSSSDTCQPLRQIRGCSSASGHADTLWHTASATTVVWQPSWKEKYTHSVGHRGRCTNCNRVLLDNSNVIGRPHLRRSSEETAGGLAPDTHHQGSTCHPRSPLRPSTSLCSTTGTQTAGGMRQRC</sequence>
<dbReference type="AlphaFoldDB" id="A0AAV4P020"/>
<evidence type="ECO:0000313" key="3">
    <source>
        <dbReference type="Proteomes" id="UP001054837"/>
    </source>
</evidence>
<protein>
    <submittedName>
        <fullName evidence="2">Uncharacterized protein</fullName>
    </submittedName>
</protein>
<evidence type="ECO:0000313" key="2">
    <source>
        <dbReference type="EMBL" id="GIX90562.1"/>
    </source>
</evidence>
<feature type="compositionally biased region" description="Polar residues" evidence="1">
    <location>
        <begin position="94"/>
        <end position="119"/>
    </location>
</feature>